<dbReference type="OrthoDB" id="8062421at2759"/>
<evidence type="ECO:0000256" key="1">
    <source>
        <dbReference type="SAM" id="MobiDB-lite"/>
    </source>
</evidence>
<proteinExistence type="predicted"/>
<evidence type="ECO:0000313" key="3">
    <source>
        <dbReference type="Proteomes" id="UP000007801"/>
    </source>
</evidence>
<dbReference type="Proteomes" id="UP000007801">
    <property type="component" value="Unassembled WGS sequence"/>
</dbReference>
<dbReference type="GeneID" id="26513668"/>
<feature type="region of interest" description="Disordered" evidence="1">
    <location>
        <begin position="443"/>
        <end position="473"/>
    </location>
</feature>
<feature type="region of interest" description="Disordered" evidence="1">
    <location>
        <begin position="241"/>
        <end position="274"/>
    </location>
</feature>
<reference evidence="2 3" key="1">
    <citation type="journal article" date="2007" name="Nature">
        <title>Evolution of genes and genomes on the Drosophila phylogeny.</title>
        <authorList>
            <consortium name="Drosophila 12 Genomes Consortium"/>
            <person name="Clark A.G."/>
            <person name="Eisen M.B."/>
            <person name="Smith D.R."/>
            <person name="Bergman C.M."/>
            <person name="Oliver B."/>
            <person name="Markow T.A."/>
            <person name="Kaufman T.C."/>
            <person name="Kellis M."/>
            <person name="Gelbart W."/>
            <person name="Iyer V.N."/>
            <person name="Pollard D.A."/>
            <person name="Sackton T.B."/>
            <person name="Larracuente A.M."/>
            <person name="Singh N.D."/>
            <person name="Abad J.P."/>
            <person name="Abt D.N."/>
            <person name="Adryan B."/>
            <person name="Aguade M."/>
            <person name="Akashi H."/>
            <person name="Anderson W.W."/>
            <person name="Aquadro C.F."/>
            <person name="Ardell D.H."/>
            <person name="Arguello R."/>
            <person name="Artieri C.G."/>
            <person name="Barbash D.A."/>
            <person name="Barker D."/>
            <person name="Barsanti P."/>
            <person name="Batterham P."/>
            <person name="Batzoglou S."/>
            <person name="Begun D."/>
            <person name="Bhutkar A."/>
            <person name="Blanco E."/>
            <person name="Bosak S.A."/>
            <person name="Bradley R.K."/>
            <person name="Brand A.D."/>
            <person name="Brent M.R."/>
            <person name="Brooks A.N."/>
            <person name="Brown R.H."/>
            <person name="Butlin R.K."/>
            <person name="Caggese C."/>
            <person name="Calvi B.R."/>
            <person name="Bernardo de Carvalho A."/>
            <person name="Caspi A."/>
            <person name="Castrezana S."/>
            <person name="Celniker S.E."/>
            <person name="Chang J.L."/>
            <person name="Chapple C."/>
            <person name="Chatterji S."/>
            <person name="Chinwalla A."/>
            <person name="Civetta A."/>
            <person name="Clifton S.W."/>
            <person name="Comeron J.M."/>
            <person name="Costello J.C."/>
            <person name="Coyne J.A."/>
            <person name="Daub J."/>
            <person name="David R.G."/>
            <person name="Delcher A.L."/>
            <person name="Delehaunty K."/>
            <person name="Do C.B."/>
            <person name="Ebling H."/>
            <person name="Edwards K."/>
            <person name="Eickbush T."/>
            <person name="Evans J.D."/>
            <person name="Filipski A."/>
            <person name="Findeiss S."/>
            <person name="Freyhult E."/>
            <person name="Fulton L."/>
            <person name="Fulton R."/>
            <person name="Garcia A.C."/>
            <person name="Gardiner A."/>
            <person name="Garfield D.A."/>
            <person name="Garvin B.E."/>
            <person name="Gibson G."/>
            <person name="Gilbert D."/>
            <person name="Gnerre S."/>
            <person name="Godfrey J."/>
            <person name="Good R."/>
            <person name="Gotea V."/>
            <person name="Gravely B."/>
            <person name="Greenberg A.J."/>
            <person name="Griffiths-Jones S."/>
            <person name="Gross S."/>
            <person name="Guigo R."/>
            <person name="Gustafson E.A."/>
            <person name="Haerty W."/>
            <person name="Hahn M.W."/>
            <person name="Halligan D.L."/>
            <person name="Halpern A.L."/>
            <person name="Halter G.M."/>
            <person name="Han M.V."/>
            <person name="Heger A."/>
            <person name="Hillier L."/>
            <person name="Hinrichs A.S."/>
            <person name="Holmes I."/>
            <person name="Hoskins R.A."/>
            <person name="Hubisz M.J."/>
            <person name="Hultmark D."/>
            <person name="Huntley M.A."/>
            <person name="Jaffe D.B."/>
            <person name="Jagadeeshan S."/>
            <person name="Jeck W.R."/>
            <person name="Johnson J."/>
            <person name="Jones C.D."/>
            <person name="Jordan W.C."/>
            <person name="Karpen G.H."/>
            <person name="Kataoka E."/>
            <person name="Keightley P.D."/>
            <person name="Kheradpour P."/>
            <person name="Kirkness E.F."/>
            <person name="Koerich L.B."/>
            <person name="Kristiansen K."/>
            <person name="Kudrna D."/>
            <person name="Kulathinal R.J."/>
            <person name="Kumar S."/>
            <person name="Kwok R."/>
            <person name="Lander E."/>
            <person name="Langley C.H."/>
            <person name="Lapoint R."/>
            <person name="Lazzaro B.P."/>
            <person name="Lee S.J."/>
            <person name="Levesque L."/>
            <person name="Li R."/>
            <person name="Lin C.F."/>
            <person name="Lin M.F."/>
            <person name="Lindblad-Toh K."/>
            <person name="Llopart A."/>
            <person name="Long M."/>
            <person name="Low L."/>
            <person name="Lozovsky E."/>
            <person name="Lu J."/>
            <person name="Luo M."/>
            <person name="Machado C.A."/>
            <person name="Makalowski W."/>
            <person name="Marzo M."/>
            <person name="Matsuda M."/>
            <person name="Matzkin L."/>
            <person name="McAllister B."/>
            <person name="McBride C.S."/>
            <person name="McKernan B."/>
            <person name="McKernan K."/>
            <person name="Mendez-Lago M."/>
            <person name="Minx P."/>
            <person name="Mollenhauer M.U."/>
            <person name="Montooth K."/>
            <person name="Mount S.M."/>
            <person name="Mu X."/>
            <person name="Myers E."/>
            <person name="Negre B."/>
            <person name="Newfeld S."/>
            <person name="Nielsen R."/>
            <person name="Noor M.A."/>
            <person name="O'Grady P."/>
            <person name="Pachter L."/>
            <person name="Papaceit M."/>
            <person name="Parisi M.J."/>
            <person name="Parisi M."/>
            <person name="Parts L."/>
            <person name="Pedersen J.S."/>
            <person name="Pesole G."/>
            <person name="Phillippy A.M."/>
            <person name="Ponting C.P."/>
            <person name="Pop M."/>
            <person name="Porcelli D."/>
            <person name="Powell J.R."/>
            <person name="Prohaska S."/>
            <person name="Pruitt K."/>
            <person name="Puig M."/>
            <person name="Quesneville H."/>
            <person name="Ram K.R."/>
            <person name="Rand D."/>
            <person name="Rasmussen M.D."/>
            <person name="Reed L.K."/>
            <person name="Reenan R."/>
            <person name="Reily A."/>
            <person name="Remington K.A."/>
            <person name="Rieger T.T."/>
            <person name="Ritchie M.G."/>
            <person name="Robin C."/>
            <person name="Rogers Y.H."/>
            <person name="Rohde C."/>
            <person name="Rozas J."/>
            <person name="Rubenfield M.J."/>
            <person name="Ruiz A."/>
            <person name="Russo S."/>
            <person name="Salzberg S.L."/>
            <person name="Sanchez-Gracia A."/>
            <person name="Saranga D.J."/>
            <person name="Sato H."/>
            <person name="Schaeffer S.W."/>
            <person name="Schatz M.C."/>
            <person name="Schlenke T."/>
            <person name="Schwartz R."/>
            <person name="Segarra C."/>
            <person name="Singh R.S."/>
            <person name="Sirot L."/>
            <person name="Sirota M."/>
            <person name="Sisneros N.B."/>
            <person name="Smith C.D."/>
            <person name="Smith T.F."/>
            <person name="Spieth J."/>
            <person name="Stage D.E."/>
            <person name="Stark A."/>
            <person name="Stephan W."/>
            <person name="Strausberg R.L."/>
            <person name="Strempel S."/>
            <person name="Sturgill D."/>
            <person name="Sutton G."/>
            <person name="Sutton G.G."/>
            <person name="Tao W."/>
            <person name="Teichmann S."/>
            <person name="Tobari Y.N."/>
            <person name="Tomimura Y."/>
            <person name="Tsolas J.M."/>
            <person name="Valente V.L."/>
            <person name="Venter E."/>
            <person name="Venter J.C."/>
            <person name="Vicario S."/>
            <person name="Vieira F.G."/>
            <person name="Vilella A.J."/>
            <person name="Villasante A."/>
            <person name="Walenz B."/>
            <person name="Wang J."/>
            <person name="Wasserman M."/>
            <person name="Watts T."/>
            <person name="Wilson D."/>
            <person name="Wilson R.K."/>
            <person name="Wing R.A."/>
            <person name="Wolfner M.F."/>
            <person name="Wong A."/>
            <person name="Wong G.K."/>
            <person name="Wu C.I."/>
            <person name="Wu G."/>
            <person name="Yamamoto D."/>
            <person name="Yang H.P."/>
            <person name="Yang S.P."/>
            <person name="Yorke J.A."/>
            <person name="Yoshida K."/>
            <person name="Zdobnov E."/>
            <person name="Zhang P."/>
            <person name="Zhang Y."/>
            <person name="Zimin A.V."/>
            <person name="Baldwin J."/>
            <person name="Abdouelleil A."/>
            <person name="Abdulkadir J."/>
            <person name="Abebe A."/>
            <person name="Abera B."/>
            <person name="Abreu J."/>
            <person name="Acer S.C."/>
            <person name="Aftuck L."/>
            <person name="Alexander A."/>
            <person name="An P."/>
            <person name="Anderson E."/>
            <person name="Anderson S."/>
            <person name="Arachi H."/>
            <person name="Azer M."/>
            <person name="Bachantsang P."/>
            <person name="Barry A."/>
            <person name="Bayul T."/>
            <person name="Berlin A."/>
            <person name="Bessette D."/>
            <person name="Bloom T."/>
            <person name="Blye J."/>
            <person name="Boguslavskiy L."/>
            <person name="Bonnet C."/>
            <person name="Boukhgalter B."/>
            <person name="Bourzgui I."/>
            <person name="Brown A."/>
            <person name="Cahill P."/>
            <person name="Channer S."/>
            <person name="Cheshatsang Y."/>
            <person name="Chuda L."/>
            <person name="Citroen M."/>
            <person name="Collymore A."/>
            <person name="Cooke P."/>
            <person name="Costello M."/>
            <person name="D'Aco K."/>
            <person name="Daza R."/>
            <person name="De Haan G."/>
            <person name="DeGray S."/>
            <person name="DeMaso C."/>
            <person name="Dhargay N."/>
            <person name="Dooley K."/>
            <person name="Dooley E."/>
            <person name="Doricent M."/>
            <person name="Dorje P."/>
            <person name="Dorjee K."/>
            <person name="Dupes A."/>
            <person name="Elong R."/>
            <person name="Falk J."/>
            <person name="Farina A."/>
            <person name="Faro S."/>
            <person name="Ferguson D."/>
            <person name="Fisher S."/>
            <person name="Foley C.D."/>
            <person name="Franke A."/>
            <person name="Friedrich D."/>
            <person name="Gadbois L."/>
            <person name="Gearin G."/>
            <person name="Gearin C.R."/>
            <person name="Giannoukos G."/>
            <person name="Goode T."/>
            <person name="Graham J."/>
            <person name="Grandbois E."/>
            <person name="Grewal S."/>
            <person name="Gyaltsen K."/>
            <person name="Hafez N."/>
            <person name="Hagos B."/>
            <person name="Hall J."/>
            <person name="Henson C."/>
            <person name="Hollinger A."/>
            <person name="Honan T."/>
            <person name="Huard M.D."/>
            <person name="Hughes L."/>
            <person name="Hurhula B."/>
            <person name="Husby M.E."/>
            <person name="Kamat A."/>
            <person name="Kanga B."/>
            <person name="Kashin S."/>
            <person name="Khazanovich D."/>
            <person name="Kisner P."/>
            <person name="Lance K."/>
            <person name="Lara M."/>
            <person name="Lee W."/>
            <person name="Lennon N."/>
            <person name="Letendre F."/>
            <person name="LeVine R."/>
            <person name="Lipovsky A."/>
            <person name="Liu X."/>
            <person name="Liu J."/>
            <person name="Liu S."/>
            <person name="Lokyitsang T."/>
            <person name="Lokyitsang Y."/>
            <person name="Lubonja R."/>
            <person name="Lui A."/>
            <person name="MacDonald P."/>
            <person name="Magnisalis V."/>
            <person name="Maru K."/>
            <person name="Matthews C."/>
            <person name="McCusker W."/>
            <person name="McDonough S."/>
            <person name="Mehta T."/>
            <person name="Meldrim J."/>
            <person name="Meneus L."/>
            <person name="Mihai O."/>
            <person name="Mihalev A."/>
            <person name="Mihova T."/>
            <person name="Mittelman R."/>
            <person name="Mlenga V."/>
            <person name="Montmayeur A."/>
            <person name="Mulrain L."/>
            <person name="Navidi A."/>
            <person name="Naylor J."/>
            <person name="Negash T."/>
            <person name="Nguyen T."/>
            <person name="Nguyen N."/>
            <person name="Nicol R."/>
            <person name="Norbu C."/>
            <person name="Norbu N."/>
            <person name="Novod N."/>
            <person name="O'Neill B."/>
            <person name="Osman S."/>
            <person name="Markiewicz E."/>
            <person name="Oyono O.L."/>
            <person name="Patti C."/>
            <person name="Phunkhang P."/>
            <person name="Pierre F."/>
            <person name="Priest M."/>
            <person name="Raghuraman S."/>
            <person name="Rege F."/>
            <person name="Reyes R."/>
            <person name="Rise C."/>
            <person name="Rogov P."/>
            <person name="Ross K."/>
            <person name="Ryan E."/>
            <person name="Settipalli S."/>
            <person name="Shea T."/>
            <person name="Sherpa N."/>
            <person name="Shi L."/>
            <person name="Shih D."/>
            <person name="Sparrow T."/>
            <person name="Spaulding J."/>
            <person name="Stalker J."/>
            <person name="Stange-Thomann N."/>
            <person name="Stavropoulos S."/>
            <person name="Stone C."/>
            <person name="Strader C."/>
            <person name="Tesfaye S."/>
            <person name="Thomson T."/>
            <person name="Thoulutsang Y."/>
            <person name="Thoulutsang D."/>
            <person name="Topham K."/>
            <person name="Topping I."/>
            <person name="Tsamla T."/>
            <person name="Vassiliev H."/>
            <person name="Vo A."/>
            <person name="Wangchuk T."/>
            <person name="Wangdi T."/>
            <person name="Weiand M."/>
            <person name="Wilkinson J."/>
            <person name="Wilson A."/>
            <person name="Yadav S."/>
            <person name="Young G."/>
            <person name="Yu Q."/>
            <person name="Zembek L."/>
            <person name="Zhong D."/>
            <person name="Zimmer A."/>
            <person name="Zwirko Z."/>
            <person name="Jaffe D.B."/>
            <person name="Alvarez P."/>
            <person name="Brockman W."/>
            <person name="Butler J."/>
            <person name="Chin C."/>
            <person name="Gnerre S."/>
            <person name="Grabherr M."/>
            <person name="Kleber M."/>
            <person name="Mauceli E."/>
            <person name="MacCallum I."/>
        </authorList>
    </citation>
    <scope>NUCLEOTIDE SEQUENCE [LARGE SCALE GENOMIC DNA]</scope>
    <source>
        <strain evidence="3">Tucson 14024-0371.13</strain>
    </source>
</reference>
<dbReference type="InParanoid" id="A0A0P8Y555"/>
<dbReference type="EMBL" id="CH902632">
    <property type="protein sequence ID" value="KPU74191.1"/>
    <property type="molecule type" value="Genomic_DNA"/>
</dbReference>
<organism evidence="2 3">
    <name type="scientific">Drosophila ananassae</name>
    <name type="common">Fruit fly</name>
    <dbReference type="NCBI Taxonomy" id="7217"/>
    <lineage>
        <taxon>Eukaryota</taxon>
        <taxon>Metazoa</taxon>
        <taxon>Ecdysozoa</taxon>
        <taxon>Arthropoda</taxon>
        <taxon>Hexapoda</taxon>
        <taxon>Insecta</taxon>
        <taxon>Pterygota</taxon>
        <taxon>Neoptera</taxon>
        <taxon>Endopterygota</taxon>
        <taxon>Diptera</taxon>
        <taxon>Brachycera</taxon>
        <taxon>Muscomorpha</taxon>
        <taxon>Ephydroidea</taxon>
        <taxon>Drosophilidae</taxon>
        <taxon>Drosophila</taxon>
        <taxon>Sophophora</taxon>
    </lineage>
</organism>
<accession>A0A0P8Y555</accession>
<sequence length="473" mass="52747">MSSESRNLPLEHLVECLDNLLAKKSPGDQLGELAQKSPAPCLPGDCASDNSCTDVASETLSAVLHIREMDSSDAKTPLGNGHRNKAVSYQDIHSAYTKRRYQHVTSKVGKYIADIHAEDQARRTSVASFDRHASMPESLNPNSFSPGELYKKDDSLTVTREKGDASNDLSYDRLMEELKALHQEQERQHSYNNYLQGKLDKKVMETMQLKMNFEVLRTELTDCKKKLNRFQGNSLRSLNWSPAATTKATQTDSHKEPVTSTSSPDSTMIENSSYNNSDASNMLAKYNPDAGLLNSIERNNQAAISEDLTYESFRGVARGGEVSSSSRSGLALNSLEILNSSGNDSIVEVDASMFPYHAQDWRHRRHAEAVYYFDRRQNRIIEVMAINLSQLNSRSQSLGHSQGEGHPVTDSQSVIQFPTKQQRSLASRMMNFLGPCVRCSASDESISAEMKSRPKGLPIPEDEDTSLKKTNRR</sequence>
<dbReference type="STRING" id="7217.A0A0P8Y555"/>
<evidence type="ECO:0000313" key="2">
    <source>
        <dbReference type="EMBL" id="KPU74191.1"/>
    </source>
</evidence>
<feature type="compositionally biased region" description="Polar residues" evidence="1">
    <location>
        <begin position="241"/>
        <end position="251"/>
    </location>
</feature>
<name>A0A0P8Y555_DROAN</name>
<dbReference type="KEGG" id="dan:26513668"/>
<protein>
    <recommendedName>
        <fullName evidence="4">Protein swallow</fullName>
    </recommendedName>
</protein>
<evidence type="ECO:0008006" key="4">
    <source>
        <dbReference type="Google" id="ProtNLM"/>
    </source>
</evidence>
<gene>
    <name evidence="2" type="primary">Dana\GF26259</name>
    <name evidence="2" type="ORF">GF26259</name>
</gene>
<dbReference type="AlphaFoldDB" id="A0A0P8Y555"/>
<feature type="compositionally biased region" description="Polar residues" evidence="1">
    <location>
        <begin position="258"/>
        <end position="274"/>
    </location>
</feature>
<keyword evidence="3" id="KW-1185">Reference proteome</keyword>